<evidence type="ECO:0000313" key="1">
    <source>
        <dbReference type="EMBL" id="SAL80387.1"/>
    </source>
</evidence>
<keyword evidence="2" id="KW-1185">Reference proteome</keyword>
<protein>
    <submittedName>
        <fullName evidence="1">Uncharacterized protein</fullName>
    </submittedName>
</protein>
<gene>
    <name evidence="1" type="ORF">AWB68_05845</name>
</gene>
<evidence type="ECO:0000313" key="2">
    <source>
        <dbReference type="Proteomes" id="UP000054770"/>
    </source>
</evidence>
<dbReference type="AlphaFoldDB" id="A0A158KH07"/>
<dbReference type="EMBL" id="FCON02000092">
    <property type="protein sequence ID" value="SAL80387.1"/>
    <property type="molecule type" value="Genomic_DNA"/>
</dbReference>
<dbReference type="RefSeq" id="WP_087647840.1">
    <property type="nucleotide sequence ID" value="NZ_FCON02000092.1"/>
</dbReference>
<dbReference type="Proteomes" id="UP000054770">
    <property type="component" value="Unassembled WGS sequence"/>
</dbReference>
<name>A0A158KH07_9BURK</name>
<reference evidence="1" key="1">
    <citation type="submission" date="2016-01" db="EMBL/GenBank/DDBJ databases">
        <authorList>
            <person name="Peeters C."/>
        </authorList>
    </citation>
    <scope>NUCLEOTIDE SEQUENCE [LARGE SCALE GENOMIC DNA]</scope>
    <source>
        <strain evidence="1">LMG 22940</strain>
    </source>
</reference>
<dbReference type="OrthoDB" id="1495085at2"/>
<sequence>MSELHDLPRVLFVGQEPETVDFSDPALPPGFNAAKIHAGISVGMQQMATRGWHADLCLVRPDETAPIALERQLSTAAYDCVVIGGGIRIPPKSLLLFEALVNTVHKCAPNASIAFNTRPEDTADAAARWFKEE</sequence>
<organism evidence="1 2">
    <name type="scientific">Caballeronia choica</name>
    <dbReference type="NCBI Taxonomy" id="326476"/>
    <lineage>
        <taxon>Bacteria</taxon>
        <taxon>Pseudomonadati</taxon>
        <taxon>Pseudomonadota</taxon>
        <taxon>Betaproteobacteria</taxon>
        <taxon>Burkholderiales</taxon>
        <taxon>Burkholderiaceae</taxon>
        <taxon>Caballeronia</taxon>
    </lineage>
</organism>
<accession>A0A158KH07</accession>
<proteinExistence type="predicted"/>
<comment type="caution">
    <text evidence="1">The sequence shown here is derived from an EMBL/GenBank/DDBJ whole genome shotgun (WGS) entry which is preliminary data.</text>
</comment>